<comment type="caution">
    <text evidence="1">The sequence shown here is derived from an EMBL/GenBank/DDBJ whole genome shotgun (WGS) entry which is preliminary data.</text>
</comment>
<gene>
    <name evidence="1" type="ORF">AB1471_13935</name>
</gene>
<name>A0ABV3Q6B2_9BACL</name>
<dbReference type="RefSeq" id="WP_367780378.1">
    <property type="nucleotide sequence ID" value="NZ_JBFMIA010000017.1"/>
</dbReference>
<reference evidence="1 2" key="1">
    <citation type="journal article" date="1979" name="Int. J. Syst. Evol. Microbiol.">
        <title>Bacillus globisporus subsp. marinus subsp. nov.</title>
        <authorList>
            <person name="Liu H."/>
        </authorList>
    </citation>
    <scope>NUCLEOTIDE SEQUENCE [LARGE SCALE GENOMIC DNA]</scope>
    <source>
        <strain evidence="1 2">DSM 1297</strain>
    </source>
</reference>
<accession>A0ABV3Q6B2</accession>
<sequence>MKIFSLFTKLFLAILLFVSMLVPHEVSASEEKSAFKLGKEFGLEILSDVLVNPDPEYSRGNSPAITVLDNGLVVAIKEYDLKLYYQFGEYNDGKMYWSYPKEYDTGFSPTASTLPNGHIIDIHLGHYWKQKLFYNLGRYDEKTGEIDWYSVGNFYNEHAKDPSMTVLANGDVLEVHENGSDMSNNLYYNLGRYKDGKIEWNSLGNKYDAGRTPSITALDNGSVLEVHKSQWNNGLWYSTGTQNGNSFDFTDSSNYEDHGRDPVSLQLDNGLILTMFEGTRGHHPTWNRMGQVNGDKIEWTTNTFTEFNGRDNDVVQLQNGLMLNVHQSPDDDTLWYVLGRWKPESNRVVWWPENLGHN</sequence>
<organism evidence="1 2">
    <name type="scientific">Jeotgalibacillus marinus</name>
    <dbReference type="NCBI Taxonomy" id="86667"/>
    <lineage>
        <taxon>Bacteria</taxon>
        <taxon>Bacillati</taxon>
        <taxon>Bacillota</taxon>
        <taxon>Bacilli</taxon>
        <taxon>Bacillales</taxon>
        <taxon>Caryophanaceae</taxon>
        <taxon>Jeotgalibacillus</taxon>
    </lineage>
</organism>
<dbReference type="Proteomes" id="UP001556040">
    <property type="component" value="Unassembled WGS sequence"/>
</dbReference>
<evidence type="ECO:0000313" key="1">
    <source>
        <dbReference type="EMBL" id="MEW9502892.1"/>
    </source>
</evidence>
<dbReference type="EMBL" id="JBFMIA010000017">
    <property type="protein sequence ID" value="MEW9502892.1"/>
    <property type="molecule type" value="Genomic_DNA"/>
</dbReference>
<evidence type="ECO:0000313" key="2">
    <source>
        <dbReference type="Proteomes" id="UP001556040"/>
    </source>
</evidence>
<protein>
    <submittedName>
        <fullName evidence="1">Uncharacterized protein</fullName>
    </submittedName>
</protein>
<proteinExistence type="predicted"/>
<keyword evidence="2" id="KW-1185">Reference proteome</keyword>